<dbReference type="AlphaFoldDB" id="A0A448X4S8"/>
<organism evidence="1 2">
    <name type="scientific">Protopolystoma xenopodis</name>
    <dbReference type="NCBI Taxonomy" id="117903"/>
    <lineage>
        <taxon>Eukaryota</taxon>
        <taxon>Metazoa</taxon>
        <taxon>Spiralia</taxon>
        <taxon>Lophotrochozoa</taxon>
        <taxon>Platyhelminthes</taxon>
        <taxon>Monogenea</taxon>
        <taxon>Polyopisthocotylea</taxon>
        <taxon>Polystomatidea</taxon>
        <taxon>Polystomatidae</taxon>
        <taxon>Protopolystoma</taxon>
    </lineage>
</organism>
<name>A0A448X4S8_9PLAT</name>
<dbReference type="Proteomes" id="UP000784294">
    <property type="component" value="Unassembled WGS sequence"/>
</dbReference>
<accession>A0A448X4S8</accession>
<proteinExistence type="predicted"/>
<protein>
    <submittedName>
        <fullName evidence="1">Uncharacterized protein</fullName>
    </submittedName>
</protein>
<evidence type="ECO:0000313" key="2">
    <source>
        <dbReference type="Proteomes" id="UP000784294"/>
    </source>
</evidence>
<evidence type="ECO:0000313" key="1">
    <source>
        <dbReference type="EMBL" id="VEL28049.1"/>
    </source>
</evidence>
<sequence length="86" mass="9996">MARLSWLHYLTSTRLRIFRAWKAQLQTVRATRKSELISNRHYALALYRRVFVAWLAEGSASRERLMAAEQISVGLQQKSSKELDSS</sequence>
<dbReference type="EMBL" id="CAAALY010091946">
    <property type="protein sequence ID" value="VEL28049.1"/>
    <property type="molecule type" value="Genomic_DNA"/>
</dbReference>
<gene>
    <name evidence="1" type="ORF">PXEA_LOCUS21489</name>
</gene>
<keyword evidence="2" id="KW-1185">Reference proteome</keyword>
<comment type="caution">
    <text evidence="1">The sequence shown here is derived from an EMBL/GenBank/DDBJ whole genome shotgun (WGS) entry which is preliminary data.</text>
</comment>
<reference evidence="1" key="1">
    <citation type="submission" date="2018-11" db="EMBL/GenBank/DDBJ databases">
        <authorList>
            <consortium name="Pathogen Informatics"/>
        </authorList>
    </citation>
    <scope>NUCLEOTIDE SEQUENCE</scope>
</reference>